<evidence type="ECO:0000256" key="8">
    <source>
        <dbReference type="ARBA" id="ARBA00023136"/>
    </source>
</evidence>
<evidence type="ECO:0000256" key="5">
    <source>
        <dbReference type="ARBA" id="ARBA00022927"/>
    </source>
</evidence>
<dbReference type="PANTHER" id="PTHR12388:SF6">
    <property type="entry name" value="MITOCHONDRIAL IMPORT INNER MEMBRANE TRANSLOCASE SUBUNIT PAM16 LIKE 1"/>
    <property type="match status" value="1"/>
</dbReference>
<keyword evidence="10" id="KW-1185">Reference proteome</keyword>
<keyword evidence="4" id="KW-0999">Mitochondrion inner membrane</keyword>
<accession>A0AAV3NJ04</accession>
<dbReference type="GO" id="GO:0005744">
    <property type="term" value="C:TIM23 mitochondrial import inner membrane translocase complex"/>
    <property type="evidence" value="ECO:0007669"/>
    <property type="project" value="InterPro"/>
</dbReference>
<comment type="similarity">
    <text evidence="2">Belongs to the TIM16/PAM16 family.</text>
</comment>
<keyword evidence="5" id="KW-0653">Protein transport</keyword>
<dbReference type="PANTHER" id="PTHR12388">
    <property type="entry name" value="MITOCHONDRIA ASSOCIATED GRANULOCYTE MACROPHAGE CSF SIGNALING MOLECULE"/>
    <property type="match status" value="1"/>
</dbReference>
<evidence type="ECO:0000256" key="6">
    <source>
        <dbReference type="ARBA" id="ARBA00023010"/>
    </source>
</evidence>
<evidence type="ECO:0000256" key="2">
    <source>
        <dbReference type="ARBA" id="ARBA00008817"/>
    </source>
</evidence>
<proteinExistence type="inferred from homology"/>
<evidence type="ECO:0000256" key="4">
    <source>
        <dbReference type="ARBA" id="ARBA00022792"/>
    </source>
</evidence>
<dbReference type="GO" id="GO:0031348">
    <property type="term" value="P:negative regulation of defense response"/>
    <property type="evidence" value="ECO:0007669"/>
    <property type="project" value="UniProtKB-ARBA"/>
</dbReference>
<reference evidence="9 10" key="1">
    <citation type="submission" date="2024-01" db="EMBL/GenBank/DDBJ databases">
        <title>The complete chloroplast genome sequence of Lithospermum erythrorhizon: insights into the phylogenetic relationship among Boraginaceae species and the maternal lineages of purple gromwells.</title>
        <authorList>
            <person name="Okada T."/>
            <person name="Watanabe K."/>
        </authorList>
    </citation>
    <scope>NUCLEOTIDE SEQUENCE [LARGE SCALE GENOMIC DNA]</scope>
</reference>
<comment type="subcellular location">
    <subcellularLocation>
        <location evidence="1">Mitochondrion inner membrane</location>
        <topology evidence="1">Peripheral membrane protein</topology>
    </subcellularLocation>
</comment>
<dbReference type="Proteomes" id="UP001454036">
    <property type="component" value="Unassembled WGS sequence"/>
</dbReference>
<keyword evidence="8" id="KW-0472">Membrane</keyword>
<dbReference type="AlphaFoldDB" id="A0AAV3NJ04"/>
<dbReference type="FunFam" id="1.10.287.110:FF:000006">
    <property type="entry name" value="Import inner membrane translocase subunit TIM16"/>
    <property type="match status" value="1"/>
</dbReference>
<dbReference type="Gene3D" id="1.10.287.110">
    <property type="entry name" value="DnaJ domain"/>
    <property type="match status" value="1"/>
</dbReference>
<dbReference type="EMBL" id="BAABME010015015">
    <property type="protein sequence ID" value="GAA0138923.1"/>
    <property type="molecule type" value="Genomic_DNA"/>
</dbReference>
<evidence type="ECO:0000256" key="1">
    <source>
        <dbReference type="ARBA" id="ARBA00004637"/>
    </source>
</evidence>
<dbReference type="InterPro" id="IPR036869">
    <property type="entry name" value="J_dom_sf"/>
</dbReference>
<dbReference type="Pfam" id="PF03656">
    <property type="entry name" value="Pam16"/>
    <property type="match status" value="1"/>
</dbReference>
<evidence type="ECO:0000256" key="3">
    <source>
        <dbReference type="ARBA" id="ARBA00022448"/>
    </source>
</evidence>
<name>A0AAV3NJ04_LITER</name>
<gene>
    <name evidence="9" type="ORF">LIER_35001</name>
</gene>
<evidence type="ECO:0000256" key="7">
    <source>
        <dbReference type="ARBA" id="ARBA00023128"/>
    </source>
</evidence>
<organism evidence="9 10">
    <name type="scientific">Lithospermum erythrorhizon</name>
    <name type="common">Purple gromwell</name>
    <name type="synonym">Lithospermum officinale var. erythrorhizon</name>
    <dbReference type="NCBI Taxonomy" id="34254"/>
    <lineage>
        <taxon>Eukaryota</taxon>
        <taxon>Viridiplantae</taxon>
        <taxon>Streptophyta</taxon>
        <taxon>Embryophyta</taxon>
        <taxon>Tracheophyta</taxon>
        <taxon>Spermatophyta</taxon>
        <taxon>Magnoliopsida</taxon>
        <taxon>eudicotyledons</taxon>
        <taxon>Gunneridae</taxon>
        <taxon>Pentapetalae</taxon>
        <taxon>asterids</taxon>
        <taxon>lamiids</taxon>
        <taxon>Boraginales</taxon>
        <taxon>Boraginaceae</taxon>
        <taxon>Boraginoideae</taxon>
        <taxon>Lithospermeae</taxon>
        <taxon>Lithospermum</taxon>
    </lineage>
</organism>
<dbReference type="GO" id="GO:0030150">
    <property type="term" value="P:protein import into mitochondrial matrix"/>
    <property type="evidence" value="ECO:0007669"/>
    <property type="project" value="InterPro"/>
</dbReference>
<evidence type="ECO:0000313" key="10">
    <source>
        <dbReference type="Proteomes" id="UP001454036"/>
    </source>
</evidence>
<sequence length="194" mass="21902">MIGRRTIKRLSLYCIMDSTVMFLNRICHLPVLPRIHINHKAVSALRVSIYLACWDVCLPLLSKRDFSAETYRFSIIDFFLQAARLLASLIVMGSSIVGRAVVQAYKQALTNASRNGVAQEAVQNIRRASKTLTEVEAREILGVPEQASWPDILQKYDNLFERNAKNGSFYLQSKVHRAKECLEAIHQPKAPGSN</sequence>
<dbReference type="InterPro" id="IPR005341">
    <property type="entry name" value="Tim16"/>
</dbReference>
<keyword evidence="7" id="KW-0496">Mitochondrion</keyword>
<keyword evidence="3" id="KW-0813">Transport</keyword>
<keyword evidence="6" id="KW-0811">Translocation</keyword>
<comment type="caution">
    <text evidence="9">The sequence shown here is derived from an EMBL/GenBank/DDBJ whole genome shotgun (WGS) entry which is preliminary data.</text>
</comment>
<protein>
    <submittedName>
        <fullName evidence="9">Transporter</fullName>
    </submittedName>
</protein>
<evidence type="ECO:0000313" key="9">
    <source>
        <dbReference type="EMBL" id="GAA0138923.1"/>
    </source>
</evidence>